<dbReference type="PRINTS" id="PR00702">
    <property type="entry name" value="ACRIFLAVINRP"/>
</dbReference>
<dbReference type="PANTHER" id="PTHR32063">
    <property type="match status" value="1"/>
</dbReference>
<dbReference type="Proteomes" id="UP000003416">
    <property type="component" value="Unassembled WGS sequence"/>
</dbReference>
<dbReference type="Gene3D" id="3.30.70.1320">
    <property type="entry name" value="Multidrug efflux transporter AcrB pore domain like"/>
    <property type="match status" value="1"/>
</dbReference>
<keyword evidence="2" id="KW-0472">Membrane</keyword>
<dbReference type="PANTHER" id="PTHR32063:SF18">
    <property type="entry name" value="CATION EFFLUX SYSTEM PROTEIN"/>
    <property type="match status" value="1"/>
</dbReference>
<dbReference type="RefSeq" id="WP_009126856.1">
    <property type="nucleotide sequence ID" value="NZ_GL882692.1"/>
</dbReference>
<evidence type="ECO:0000256" key="1">
    <source>
        <dbReference type="SAM" id="MobiDB-lite"/>
    </source>
</evidence>
<dbReference type="PROSITE" id="PS51257">
    <property type="entry name" value="PROKAR_LIPOPROTEIN"/>
    <property type="match status" value="1"/>
</dbReference>
<organism evidence="3 4">
    <name type="scientific">Bacteroides fluxus YIT 12057</name>
    <dbReference type="NCBI Taxonomy" id="763034"/>
    <lineage>
        <taxon>Bacteria</taxon>
        <taxon>Pseudomonadati</taxon>
        <taxon>Bacteroidota</taxon>
        <taxon>Bacteroidia</taxon>
        <taxon>Bacteroidales</taxon>
        <taxon>Bacteroidaceae</taxon>
        <taxon>Bacteroides</taxon>
    </lineage>
</organism>
<keyword evidence="2" id="KW-1133">Transmembrane helix</keyword>
<evidence type="ECO:0000313" key="3">
    <source>
        <dbReference type="EMBL" id="EGF51268.1"/>
    </source>
</evidence>
<feature type="transmembrane region" description="Helical" evidence="2">
    <location>
        <begin position="525"/>
        <end position="545"/>
    </location>
</feature>
<feature type="transmembrane region" description="Helical" evidence="2">
    <location>
        <begin position="937"/>
        <end position="957"/>
    </location>
</feature>
<feature type="transmembrane region" description="Helical" evidence="2">
    <location>
        <begin position="1013"/>
        <end position="1038"/>
    </location>
</feature>
<feature type="transmembrane region" description="Helical" evidence="2">
    <location>
        <begin position="911"/>
        <end position="931"/>
    </location>
</feature>
<dbReference type="GO" id="GO:0005886">
    <property type="term" value="C:plasma membrane"/>
    <property type="evidence" value="ECO:0007669"/>
    <property type="project" value="TreeGrafter"/>
</dbReference>
<reference evidence="3 4" key="1">
    <citation type="submission" date="2011-02" db="EMBL/GenBank/DDBJ databases">
        <authorList>
            <person name="Weinstock G."/>
            <person name="Sodergren E."/>
            <person name="Clifton S."/>
            <person name="Fulton L."/>
            <person name="Fulton B."/>
            <person name="Courtney L."/>
            <person name="Fronick C."/>
            <person name="Harrison M."/>
            <person name="Strong C."/>
            <person name="Farmer C."/>
            <person name="Delahaunty K."/>
            <person name="Markovic C."/>
            <person name="Hall O."/>
            <person name="Minx P."/>
            <person name="Tomlinson C."/>
            <person name="Mitreva M."/>
            <person name="Hou S."/>
            <person name="Chen J."/>
            <person name="Wollam A."/>
            <person name="Pepin K.H."/>
            <person name="Johnson M."/>
            <person name="Bhonagiri V."/>
            <person name="Zhang X."/>
            <person name="Suruliraj S."/>
            <person name="Warren W."/>
            <person name="Chinwalla A."/>
            <person name="Mardis E.R."/>
            <person name="Wilson R.K."/>
        </authorList>
    </citation>
    <scope>NUCLEOTIDE SEQUENCE [LARGE SCALE GENOMIC DNA]</scope>
    <source>
        <strain evidence="3 4">YIT 12057</strain>
    </source>
</reference>
<sequence length="1070" mass="118862">MDISKWAFQNRNLIYFLIAVLLLGGAYSCYEMSKLEDPEIKVKLAMVVTTYPGASAHQVELEVTDVLEKSIRSMGNIDNVESYSFNDLSLIQIELTTTTRDEEVEQCWDMLRRKVNDARASLPDGAATPIVKDDFGNVFGMFYALTGDGLDDRELSDYAELIKREISDMEGVERVELYGKRSECINISLLQDRMANLGVKPAEVLATLNGQNKTTYSGYYDNGDLRVRVTVSDKFKTVEDIGNMLIQGHDDDQLRMRDIARIEKGYEEPTRNEMFFDSERAQGILIAASSGSDIVKVGAAVEKKLEQLKETRLPVGVECHKVFYQPERVGASLGTFIINLIESVIIVVLILMIAMGFKSGVIIGISLVVTVFGSFLFLYTAGGTMQRVSLAAFVLAMGMLVDNAIVIIDGILVDLKAGKDRMEAMTAIGRQTAMPLLGATLIAIIAFLPIFMSPDTAGVYTRDLFIVLAVSLLLSWILALIHVPLMANRRLHPEVEISATGKREYKGRTYAALRAALRFGLAHRWSFVLTMIALLALSAFGYRYMRQGFFPDMVYDQLYMEYKLPEGNNSTRVAQDLREIEAYLKTRKEVTHVTTSIGGTPGRYNLVRSVANPSLAYGELIIDFTSPDELVDNMEEIQAYLTLHYPDAYVKMKRYNLMFKKYPIEAQFTGPDPAVLHQLADSARSIMESTPEVCLITTDWEPQVPVLSIEYDQAAARALGLSRNDVSLSLLSANGGIPIGAFYEGIHRDNIYLKCLDEKGHPIEDLANTQVFSSLPSLNGLLNEETMVKLKAGTLSKEELVESLMGSTPLKQISKSIDIRWEDPVVPRYNGQRSQRVQCSPAPGIETEKARLAIARKIEQMELPEGYTLHWQGEKNASDQSMKYLFKNFPLAIILMIAILIMLFKDYRKPLIIFCCIPMIIVGVVAVMLLTGKTFNFVAIVGTLGLIGMLIKNGIVLMDEITLQLRQGVEPTTALIDSAQSRLRPVTMAALTTILGMIPLLPDAMFGSLAASIMGGLTFGTLITLLFIPVLYALFFGLTPAPSPAGREEREQGTHKTEDFSDIQTLNHKL</sequence>
<feature type="region of interest" description="Disordered" evidence="1">
    <location>
        <begin position="1044"/>
        <end position="1070"/>
    </location>
</feature>
<accession>F3PY01</accession>
<dbReference type="STRING" id="763034.HMPREF9446_03649"/>
<dbReference type="InterPro" id="IPR001036">
    <property type="entry name" value="Acrflvin-R"/>
</dbReference>
<feature type="transmembrane region" description="Helical" evidence="2">
    <location>
        <begin position="388"/>
        <end position="412"/>
    </location>
</feature>
<dbReference type="Gene3D" id="3.30.2090.10">
    <property type="entry name" value="Multidrug efflux transporter AcrB TolC docking domain, DN and DC subdomains"/>
    <property type="match status" value="2"/>
</dbReference>
<dbReference type="HOGENOM" id="CLU_002755_1_2_10"/>
<feature type="transmembrane region" description="Helical" evidence="2">
    <location>
        <begin position="464"/>
        <end position="483"/>
    </location>
</feature>
<dbReference type="Pfam" id="PF00873">
    <property type="entry name" value="ACR_tran"/>
    <property type="match status" value="1"/>
</dbReference>
<dbReference type="EMBL" id="AFBN01000100">
    <property type="protein sequence ID" value="EGF51268.1"/>
    <property type="molecule type" value="Genomic_DNA"/>
</dbReference>
<feature type="transmembrane region" description="Helical" evidence="2">
    <location>
        <begin position="983"/>
        <end position="1001"/>
    </location>
</feature>
<dbReference type="GeneID" id="86051000"/>
<keyword evidence="2" id="KW-0812">Transmembrane</keyword>
<dbReference type="Gene3D" id="3.30.70.1440">
    <property type="entry name" value="Multidrug efflux transporter AcrB pore domain"/>
    <property type="match status" value="1"/>
</dbReference>
<dbReference type="AlphaFoldDB" id="F3PY01"/>
<dbReference type="GO" id="GO:0042910">
    <property type="term" value="F:xenobiotic transmembrane transporter activity"/>
    <property type="evidence" value="ECO:0007669"/>
    <property type="project" value="TreeGrafter"/>
</dbReference>
<dbReference type="SUPFAM" id="SSF82866">
    <property type="entry name" value="Multidrug efflux transporter AcrB transmembrane domain"/>
    <property type="match status" value="2"/>
</dbReference>
<evidence type="ECO:0000256" key="2">
    <source>
        <dbReference type="SAM" id="Phobius"/>
    </source>
</evidence>
<evidence type="ECO:0000313" key="4">
    <source>
        <dbReference type="Proteomes" id="UP000003416"/>
    </source>
</evidence>
<keyword evidence="4" id="KW-1185">Reference proteome</keyword>
<feature type="transmembrane region" description="Helical" evidence="2">
    <location>
        <begin position="329"/>
        <end position="354"/>
    </location>
</feature>
<feature type="transmembrane region" description="Helical" evidence="2">
    <location>
        <begin position="884"/>
        <end position="904"/>
    </location>
</feature>
<dbReference type="Gene3D" id="3.30.70.1430">
    <property type="entry name" value="Multidrug efflux transporter AcrB pore domain"/>
    <property type="match status" value="2"/>
</dbReference>
<comment type="caution">
    <text evidence="3">The sequence shown here is derived from an EMBL/GenBank/DDBJ whole genome shotgun (WGS) entry which is preliminary data.</text>
</comment>
<feature type="transmembrane region" description="Helical" evidence="2">
    <location>
        <begin position="361"/>
        <end position="382"/>
    </location>
</feature>
<dbReference type="Gene3D" id="1.20.1640.10">
    <property type="entry name" value="Multidrug efflux transporter AcrB transmembrane domain"/>
    <property type="match status" value="2"/>
</dbReference>
<feature type="transmembrane region" description="Helical" evidence="2">
    <location>
        <begin position="433"/>
        <end position="452"/>
    </location>
</feature>
<name>F3PY01_9BACE</name>
<proteinExistence type="predicted"/>
<dbReference type="eggNOG" id="COG0841">
    <property type="taxonomic scope" value="Bacteria"/>
</dbReference>
<feature type="compositionally biased region" description="Basic and acidic residues" evidence="1">
    <location>
        <begin position="1046"/>
        <end position="1059"/>
    </location>
</feature>
<gene>
    <name evidence="3" type="ORF">HMPREF9446_03649</name>
</gene>
<protein>
    <submittedName>
        <fullName evidence="3">RND transporter, HAE1/HME family, permease protein</fullName>
    </submittedName>
</protein>
<dbReference type="SUPFAM" id="SSF82693">
    <property type="entry name" value="Multidrug efflux transporter AcrB pore domain, PN1, PN2, PC1 and PC2 subdomains"/>
    <property type="match status" value="2"/>
</dbReference>
<dbReference type="SUPFAM" id="SSF82714">
    <property type="entry name" value="Multidrug efflux transporter AcrB TolC docking domain, DN and DC subdomains"/>
    <property type="match status" value="2"/>
</dbReference>
<dbReference type="InterPro" id="IPR027463">
    <property type="entry name" value="AcrB_DN_DC_subdom"/>
</dbReference>